<feature type="region of interest" description="Disordered" evidence="1">
    <location>
        <begin position="428"/>
        <end position="456"/>
    </location>
</feature>
<keyword evidence="3" id="KW-1185">Reference proteome</keyword>
<sequence>MAPFNWNLALCCCFKAGQFLPGKSRVDTSPPLELATYFNIPISHFNTLLSCSTQDCRDPFVQALEALQKLEAPRRRESRFHENFDYEPAATMSNPTVEETIARLTSGSKNEGVSLASQIKQLYTKSGGKIYTKPCGGPRFCKSLICDHNLAKPDLDAKVKDAPSAPDPKINPEHIKLIMARLEKDGYPVTEEYLTEAYCFYEYKIAATIITTKSRIDAHSSTVETDRHDTGEEYLHETGRINMHRERRDAIHSAPTTKSMTRYGNGLPIARNKFLDWLVEEDDLLENAAAPHPPGYVPLYKRLAIRKYSKEEEDAITRCYLAEAKYREERSEYFKACKSEGLAGDELEKVMETWEMDAAVPFNVDIPNRRGVPRLDAEGNAHKAVLYRTFHRMVPGIYNGACGDCSKHLAPEDEESVKSNAALVADRETKAAEVRTSSKGKGKEVGRADEQTEPTSPLEYDCAAIRARRKAYERSHPHINAALDMERATYLATNVYTYDPELKRTTSTSPVGEPAEMVKIINKLADLDLKYEIIDNGEGRLVLNSERILGLIDDLNTAIDSLECKIVDEDVSSHAVATWKNSAGHALVKLFKYAIVTNHLIMEEELHTMVQWTLSRADELDREIKARSYPRMTAAERDHKFSNVDFQSDMKEFMLLAQKTVALPDASDRGLAQARLAMKHKEEKNMEDFMMHRLRTLTGCFHLPDVLNVENIPICEELMEKARDFDFVVDPPALPGEGPADTFRKALAIFQSGDEQAKGPEEHECVARVLQRERVPTKIALLCLLGEPAKGQPDQDSEMRQIVRASLRADLVTLLAYYDQNRDTILGGGTRFLRAVTGINFADMSAGTAARQIRRIDARQVWRWLIDYQVGRARLDTDVKGALGEELKKGASKIAEATRRLGLDDDDDDEDDEDDEDNESDDNSECPSGLAFSRNNYS</sequence>
<dbReference type="Proteomes" id="UP000006753">
    <property type="component" value="Unassembled WGS sequence"/>
</dbReference>
<evidence type="ECO:0000313" key="2">
    <source>
        <dbReference type="EMBL" id="EKD12907.1"/>
    </source>
</evidence>
<gene>
    <name evidence="2" type="ORF">MBM_08861</name>
</gene>
<dbReference type="OrthoDB" id="3542763at2759"/>
<dbReference type="EMBL" id="JH921453">
    <property type="protein sequence ID" value="EKD12907.1"/>
    <property type="molecule type" value="Genomic_DNA"/>
</dbReference>
<evidence type="ECO:0000256" key="1">
    <source>
        <dbReference type="SAM" id="MobiDB-lite"/>
    </source>
</evidence>
<evidence type="ECO:0000313" key="3">
    <source>
        <dbReference type="Proteomes" id="UP000006753"/>
    </source>
</evidence>
<dbReference type="AlphaFoldDB" id="K1WKW2"/>
<reference evidence="2 3" key="1">
    <citation type="journal article" date="2012" name="BMC Genomics">
        <title>Sequencing the genome of Marssonina brunnea reveals fungus-poplar co-evolution.</title>
        <authorList>
            <person name="Zhu S."/>
            <person name="Cao Y.-Z."/>
            <person name="Jiang C."/>
            <person name="Tan B.-Y."/>
            <person name="Wang Z."/>
            <person name="Feng S."/>
            <person name="Zhang L."/>
            <person name="Su X.-H."/>
            <person name="Brejova B."/>
            <person name="Vinar T."/>
            <person name="Xu M."/>
            <person name="Wang M.-X."/>
            <person name="Zhang S.-G."/>
            <person name="Huang M.-R."/>
            <person name="Wu R."/>
            <person name="Zhou Y."/>
        </authorList>
    </citation>
    <scope>NUCLEOTIDE SEQUENCE [LARGE SCALE GENOMIC DNA]</scope>
    <source>
        <strain evidence="2 3">MB_m1</strain>
    </source>
</reference>
<feature type="compositionally biased region" description="Acidic residues" evidence="1">
    <location>
        <begin position="904"/>
        <end position="924"/>
    </location>
</feature>
<accession>K1WKW2</accession>
<dbReference type="KEGG" id="mbe:MBM_08861"/>
<proteinExistence type="predicted"/>
<feature type="compositionally biased region" description="Basic and acidic residues" evidence="1">
    <location>
        <begin position="441"/>
        <end position="450"/>
    </location>
</feature>
<dbReference type="InParanoid" id="K1WKW2"/>
<feature type="region of interest" description="Disordered" evidence="1">
    <location>
        <begin position="898"/>
        <end position="938"/>
    </location>
</feature>
<organism evidence="2 3">
    <name type="scientific">Marssonina brunnea f. sp. multigermtubi (strain MB_m1)</name>
    <name type="common">Marssonina leaf spot fungus</name>
    <dbReference type="NCBI Taxonomy" id="1072389"/>
    <lineage>
        <taxon>Eukaryota</taxon>
        <taxon>Fungi</taxon>
        <taxon>Dikarya</taxon>
        <taxon>Ascomycota</taxon>
        <taxon>Pezizomycotina</taxon>
        <taxon>Leotiomycetes</taxon>
        <taxon>Helotiales</taxon>
        <taxon>Drepanopezizaceae</taxon>
        <taxon>Drepanopeziza</taxon>
    </lineage>
</organism>
<protein>
    <submittedName>
        <fullName evidence="2">Uncharacterized protein</fullName>
    </submittedName>
</protein>
<dbReference type="HOGENOM" id="CLU_312613_0_0_1"/>
<dbReference type="GeneID" id="18764796"/>
<name>K1WKW2_MARBU</name>